<feature type="region of interest" description="Disordered" evidence="1">
    <location>
        <begin position="78"/>
        <end position="99"/>
    </location>
</feature>
<keyword evidence="3" id="KW-1185">Reference proteome</keyword>
<protein>
    <submittedName>
        <fullName evidence="2">Uncharacterized protein</fullName>
    </submittedName>
</protein>
<name>A0A0H2RP77_9AGAM</name>
<evidence type="ECO:0000313" key="2">
    <source>
        <dbReference type="EMBL" id="KLO13785.1"/>
    </source>
</evidence>
<feature type="compositionally biased region" description="Basic and acidic residues" evidence="1">
    <location>
        <begin position="8"/>
        <end position="24"/>
    </location>
</feature>
<organism evidence="2 3">
    <name type="scientific">Schizopora paradoxa</name>
    <dbReference type="NCBI Taxonomy" id="27342"/>
    <lineage>
        <taxon>Eukaryota</taxon>
        <taxon>Fungi</taxon>
        <taxon>Dikarya</taxon>
        <taxon>Basidiomycota</taxon>
        <taxon>Agaricomycotina</taxon>
        <taxon>Agaricomycetes</taxon>
        <taxon>Hymenochaetales</taxon>
        <taxon>Schizoporaceae</taxon>
        <taxon>Schizopora</taxon>
    </lineage>
</organism>
<dbReference type="Proteomes" id="UP000053477">
    <property type="component" value="Unassembled WGS sequence"/>
</dbReference>
<dbReference type="InParanoid" id="A0A0H2RP77"/>
<sequence>MPYAEGPARNRDLDDGRAAREPRQLHKHHQHNQSFAATPSPSVLTFADAQESTNDALFRLTHRPTRSVPYAAQNMGLLNASSSSSSNTMQARRERGGVDVVEVSPGRRADLSQGSWLDGGSYSSHDGSAEDGDPFGECILSMSILPLSSLHRCRLRYVFPRNGQII</sequence>
<proteinExistence type="predicted"/>
<gene>
    <name evidence="2" type="ORF">SCHPADRAFT_346843</name>
</gene>
<evidence type="ECO:0000256" key="1">
    <source>
        <dbReference type="SAM" id="MobiDB-lite"/>
    </source>
</evidence>
<reference evidence="2 3" key="1">
    <citation type="submission" date="2015-04" db="EMBL/GenBank/DDBJ databases">
        <title>Complete genome sequence of Schizopora paradoxa KUC8140, a cosmopolitan wood degrader in East Asia.</title>
        <authorList>
            <consortium name="DOE Joint Genome Institute"/>
            <person name="Min B."/>
            <person name="Park H."/>
            <person name="Jang Y."/>
            <person name="Kim J.-J."/>
            <person name="Kim K.H."/>
            <person name="Pangilinan J."/>
            <person name="Lipzen A."/>
            <person name="Riley R."/>
            <person name="Grigoriev I.V."/>
            <person name="Spatafora J.W."/>
            <person name="Choi I.-G."/>
        </authorList>
    </citation>
    <scope>NUCLEOTIDE SEQUENCE [LARGE SCALE GENOMIC DNA]</scope>
    <source>
        <strain evidence="2 3">KUC8140</strain>
    </source>
</reference>
<accession>A0A0H2RP77</accession>
<dbReference type="AlphaFoldDB" id="A0A0H2RP77"/>
<dbReference type="EMBL" id="KQ085954">
    <property type="protein sequence ID" value="KLO13785.1"/>
    <property type="molecule type" value="Genomic_DNA"/>
</dbReference>
<feature type="region of interest" description="Disordered" evidence="1">
    <location>
        <begin position="1"/>
        <end position="39"/>
    </location>
</feature>
<evidence type="ECO:0000313" key="3">
    <source>
        <dbReference type="Proteomes" id="UP000053477"/>
    </source>
</evidence>